<evidence type="ECO:0000256" key="6">
    <source>
        <dbReference type="PROSITE-ProRule" id="PRU01384"/>
    </source>
</evidence>
<sequence>MARKKSLEREQNHAGEHSGVTYLNGMYEDYFLDYASYVILERAVPDLKDGLKPVQRRLLHAMNEINDGRFHKVANIIGQTMQFHPHGDAAIGDALVNLGQKDLLIDTQGNWGDLRTGDSAAAARYIEARLTKFALEVAINPQTTPWQVSYDGRRNEPITLPVKFPLVLAQGVDGIAVGLATKILPHNFIELIQASIKVLEGKRYKLYPDFQTGGLIDVDDYQGGMRGGKVRVRVRIEKLDKSNLVIREIPYGVTTVALMDSIVKASEKGQIKVKKLSDNTAAEVEITIELQPGVSPDQTIDALYAFTQCEVSISPNACVISDNKPVFLTVDEILRLSTFNTQELLRQELNIRLGELEEKWHFSSLEKIFIEKRIYHDIEESETWENVLHMIRVGLAKYISTPATKTKTDKRLVLHRDITEEDITRLTEIRIKRISKYNSFQADELITNIEKELAQVRHDLKHLTEYTISYFQKLLDKYGKGKERKTEITTFDTIQATKVIANNAKLYVDRKEGFIGYGLKKDEFVADCSEIDDVIAFRKDGKFVVSKIADKVFVGKNIIHVNVFKRGDERTTYHLIYLDGASGKSYAKRFNVTSITRDKEYDLTKGDKESKVLFFSVHPNGESERVEIQLTPGSKARNKIFDFYFEELAIKGRNAGGNIVTRYPVRKITQVEVGKSTLGSQKYWYDEVNGRFNKDERGKYLGSFDTGDQLLLIYGDGSYEIAEFDPSAKIDIKDLMYAGKFKPKAAVSAIYFEGEKQWTMVKRFLIETTSTGQRFRFTTEHKDSKLYWASLEEDPTVEYGYMSQRQKVNEIVQPAEFIEVKGWKALGNKLVDKKLISIKDQSASDTSKETPDDEDPDAGEETKPTKAIQAELFKAPQKKDIKSKTPEKPVKKSGKNGKGDGYLHAGDTIEFDF</sequence>
<dbReference type="InterPro" id="IPR013757">
    <property type="entry name" value="Topo_IIA_A_a_sf"/>
</dbReference>
<dbReference type="SUPFAM" id="SSF56719">
    <property type="entry name" value="Type II DNA topoisomerase"/>
    <property type="match status" value="1"/>
</dbReference>
<dbReference type="GO" id="GO:0003677">
    <property type="term" value="F:DNA binding"/>
    <property type="evidence" value="ECO:0007669"/>
    <property type="project" value="UniProtKB-UniRule"/>
</dbReference>
<evidence type="ECO:0000313" key="9">
    <source>
        <dbReference type="EMBL" id="MBK9982391.1"/>
    </source>
</evidence>
<dbReference type="InterPro" id="IPR013760">
    <property type="entry name" value="Topo_IIA-like_dom_sf"/>
</dbReference>
<dbReference type="GO" id="GO:0003918">
    <property type="term" value="F:DNA topoisomerase type II (double strand cut, ATP-hydrolyzing) activity"/>
    <property type="evidence" value="ECO:0007669"/>
    <property type="project" value="UniProtKB-EC"/>
</dbReference>
<dbReference type="GO" id="GO:0009330">
    <property type="term" value="C:DNA topoisomerase type II (double strand cut, ATP-hydrolyzing) complex"/>
    <property type="evidence" value="ECO:0007669"/>
    <property type="project" value="TreeGrafter"/>
</dbReference>
<feature type="region of interest" description="Disordered" evidence="7">
    <location>
        <begin position="841"/>
        <end position="913"/>
    </location>
</feature>
<keyword evidence="4 6" id="KW-0238">DNA-binding</keyword>
<dbReference type="PROSITE" id="PS52040">
    <property type="entry name" value="TOPO_IIA"/>
    <property type="match status" value="1"/>
</dbReference>
<dbReference type="InterPro" id="IPR013758">
    <property type="entry name" value="Topo_IIA_A/C_ab"/>
</dbReference>
<comment type="caution">
    <text evidence="9">The sequence shown here is derived from an EMBL/GenBank/DDBJ whole genome shotgun (WGS) entry which is preliminary data.</text>
</comment>
<dbReference type="EMBL" id="JADKGY010000006">
    <property type="protein sequence ID" value="MBK9982391.1"/>
    <property type="molecule type" value="Genomic_DNA"/>
</dbReference>
<evidence type="ECO:0000256" key="5">
    <source>
        <dbReference type="ARBA" id="ARBA00023235"/>
    </source>
</evidence>
<name>A0A9D7XPU9_9BACT</name>
<feature type="domain" description="Topo IIA-type catalytic" evidence="8">
    <location>
        <begin position="44"/>
        <end position="463"/>
    </location>
</feature>
<dbReference type="InterPro" id="IPR002205">
    <property type="entry name" value="Topo_IIA_dom_A"/>
</dbReference>
<evidence type="ECO:0000313" key="10">
    <source>
        <dbReference type="Proteomes" id="UP000808337"/>
    </source>
</evidence>
<dbReference type="PANTHER" id="PTHR43493">
    <property type="entry name" value="DNA GYRASE/TOPOISOMERASE SUBUNIT A"/>
    <property type="match status" value="1"/>
</dbReference>
<dbReference type="Pfam" id="PF00521">
    <property type="entry name" value="DNA_topoisoIV"/>
    <property type="match status" value="1"/>
</dbReference>
<gene>
    <name evidence="9" type="ORF">IPP15_08195</name>
</gene>
<dbReference type="Proteomes" id="UP000808337">
    <property type="component" value="Unassembled WGS sequence"/>
</dbReference>
<dbReference type="Gene3D" id="1.10.268.10">
    <property type="entry name" value="Topoisomerase, domain 3"/>
    <property type="match status" value="1"/>
</dbReference>
<feature type="active site" description="O-(5'-phospho-DNA)-tyrosine intermediate" evidence="6">
    <location>
        <position position="125"/>
    </location>
</feature>
<dbReference type="GO" id="GO:0006265">
    <property type="term" value="P:DNA topological change"/>
    <property type="evidence" value="ECO:0007669"/>
    <property type="project" value="UniProtKB-UniRule"/>
</dbReference>
<evidence type="ECO:0000256" key="2">
    <source>
        <dbReference type="ARBA" id="ARBA00008263"/>
    </source>
</evidence>
<evidence type="ECO:0000256" key="7">
    <source>
        <dbReference type="SAM" id="MobiDB-lite"/>
    </source>
</evidence>
<evidence type="ECO:0000256" key="3">
    <source>
        <dbReference type="ARBA" id="ARBA00023029"/>
    </source>
</evidence>
<dbReference type="NCBIfam" id="NF009397">
    <property type="entry name" value="PRK12758.1"/>
    <property type="match status" value="1"/>
</dbReference>
<keyword evidence="3 6" id="KW-0799">Topoisomerase</keyword>
<dbReference type="GO" id="GO:0005737">
    <property type="term" value="C:cytoplasm"/>
    <property type="evidence" value="ECO:0007669"/>
    <property type="project" value="TreeGrafter"/>
</dbReference>
<dbReference type="GO" id="GO:0005524">
    <property type="term" value="F:ATP binding"/>
    <property type="evidence" value="ECO:0007669"/>
    <property type="project" value="InterPro"/>
</dbReference>
<reference evidence="9 10" key="1">
    <citation type="submission" date="2020-10" db="EMBL/GenBank/DDBJ databases">
        <title>Connecting structure to function with the recovery of over 1000 high-quality activated sludge metagenome-assembled genomes encoding full-length rRNA genes using long-read sequencing.</title>
        <authorList>
            <person name="Singleton C.M."/>
            <person name="Petriglieri F."/>
            <person name="Kristensen J.M."/>
            <person name="Kirkegaard R.H."/>
            <person name="Michaelsen T.Y."/>
            <person name="Andersen M.H."/>
            <person name="Karst S.M."/>
            <person name="Dueholm M.S."/>
            <person name="Nielsen P.H."/>
            <person name="Albertsen M."/>
        </authorList>
    </citation>
    <scope>NUCLEOTIDE SEQUENCE [LARGE SCALE GENOMIC DNA]</scope>
    <source>
        <strain evidence="9">Ribe_18-Q3-R11-54_MAXAC.273</strain>
    </source>
</reference>
<organism evidence="9 10">
    <name type="scientific">Candidatus Opimibacter skivensis</name>
    <dbReference type="NCBI Taxonomy" id="2982028"/>
    <lineage>
        <taxon>Bacteria</taxon>
        <taxon>Pseudomonadati</taxon>
        <taxon>Bacteroidota</taxon>
        <taxon>Saprospiria</taxon>
        <taxon>Saprospirales</taxon>
        <taxon>Saprospiraceae</taxon>
        <taxon>Candidatus Opimibacter</taxon>
    </lineage>
</organism>
<accession>A0A9D7XPU9</accession>
<keyword evidence="5 6" id="KW-0413">Isomerase</keyword>
<dbReference type="Gene3D" id="3.30.1360.40">
    <property type="match status" value="1"/>
</dbReference>
<evidence type="ECO:0000259" key="8">
    <source>
        <dbReference type="PROSITE" id="PS52040"/>
    </source>
</evidence>
<evidence type="ECO:0000256" key="1">
    <source>
        <dbReference type="ARBA" id="ARBA00000185"/>
    </source>
</evidence>
<dbReference type="SMART" id="SM00434">
    <property type="entry name" value="TOP4c"/>
    <property type="match status" value="1"/>
</dbReference>
<comment type="catalytic activity">
    <reaction evidence="1 6">
        <text>ATP-dependent breakage, passage and rejoining of double-stranded DNA.</text>
        <dbReference type="EC" id="5.6.2.2"/>
    </reaction>
</comment>
<proteinExistence type="inferred from homology"/>
<protein>
    <submittedName>
        <fullName evidence="9">DNA gyrase/topoisomerase IV subunit A</fullName>
    </submittedName>
</protein>
<feature type="compositionally biased region" description="Basic and acidic residues" evidence="7">
    <location>
        <begin position="877"/>
        <end position="890"/>
    </location>
</feature>
<dbReference type="InterPro" id="IPR050220">
    <property type="entry name" value="Type_II_DNA_Topoisomerases"/>
</dbReference>
<dbReference type="AlphaFoldDB" id="A0A9D7XPU9"/>
<comment type="similarity">
    <text evidence="2">Belongs to the type II topoisomerase GyrA/ParC subunit family.</text>
</comment>
<dbReference type="NCBIfam" id="NF007209">
    <property type="entry name" value="PRK09631.1"/>
    <property type="match status" value="1"/>
</dbReference>
<dbReference type="PANTHER" id="PTHR43493:SF5">
    <property type="entry name" value="DNA GYRASE SUBUNIT A, CHLOROPLASTIC_MITOCHONDRIAL"/>
    <property type="match status" value="1"/>
</dbReference>
<dbReference type="Gene3D" id="3.90.199.10">
    <property type="entry name" value="Topoisomerase II, domain 5"/>
    <property type="match status" value="1"/>
</dbReference>
<evidence type="ECO:0000256" key="4">
    <source>
        <dbReference type="ARBA" id="ARBA00023125"/>
    </source>
</evidence>